<keyword evidence="1" id="KW-0472">Membrane</keyword>
<evidence type="ECO:0000256" key="1">
    <source>
        <dbReference type="SAM" id="Phobius"/>
    </source>
</evidence>
<proteinExistence type="predicted"/>
<feature type="transmembrane region" description="Helical" evidence="1">
    <location>
        <begin position="12"/>
        <end position="36"/>
    </location>
</feature>
<dbReference type="RefSeq" id="WP_043779347.1">
    <property type="nucleotide sequence ID" value="NZ_JMQI01000024.1"/>
</dbReference>
<dbReference type="Proteomes" id="UP000027345">
    <property type="component" value="Unassembled WGS sequence"/>
</dbReference>
<protein>
    <submittedName>
        <fullName evidence="2">Uncharacterized protein</fullName>
    </submittedName>
</protein>
<feature type="transmembrane region" description="Helical" evidence="1">
    <location>
        <begin position="65"/>
        <end position="86"/>
    </location>
</feature>
<dbReference type="OrthoDB" id="154736at2070"/>
<reference evidence="2 3" key="1">
    <citation type="submission" date="2014-05" db="EMBL/GenBank/DDBJ databases">
        <title>Draft genome sequence of Amycolatopsis rifamycinica DSM 46095.</title>
        <authorList>
            <person name="Lal R."/>
            <person name="Saxena A."/>
            <person name="Kumari R."/>
            <person name="Mukherjee U."/>
            <person name="Singh P."/>
            <person name="Sangwan N."/>
            <person name="Mahato N.K."/>
        </authorList>
    </citation>
    <scope>NUCLEOTIDE SEQUENCE [LARGE SCALE GENOMIC DNA]</scope>
    <source>
        <strain evidence="2 3">DSM 46095</strain>
    </source>
</reference>
<dbReference type="STRING" id="287986.DV20_12040"/>
<keyword evidence="1" id="KW-0812">Transmembrane</keyword>
<organism evidence="2 3">
    <name type="scientific">Amycolatopsis rifamycinica</name>
    <dbReference type="NCBI Taxonomy" id="287986"/>
    <lineage>
        <taxon>Bacteria</taxon>
        <taxon>Bacillati</taxon>
        <taxon>Actinomycetota</taxon>
        <taxon>Actinomycetes</taxon>
        <taxon>Pseudonocardiales</taxon>
        <taxon>Pseudonocardiaceae</taxon>
        <taxon>Amycolatopsis</taxon>
    </lineage>
</organism>
<comment type="caution">
    <text evidence="2">The sequence shown here is derived from an EMBL/GenBank/DDBJ whole genome shotgun (WGS) entry which is preliminary data.</text>
</comment>
<keyword evidence="1" id="KW-1133">Transmembrane helix</keyword>
<gene>
    <name evidence="2" type="ORF">DV20_12040</name>
</gene>
<evidence type="ECO:0000313" key="2">
    <source>
        <dbReference type="EMBL" id="KDN22106.1"/>
    </source>
</evidence>
<accession>A0A066U3R9</accession>
<keyword evidence="3" id="KW-1185">Reference proteome</keyword>
<name>A0A066U3R9_9PSEU</name>
<evidence type="ECO:0000313" key="3">
    <source>
        <dbReference type="Proteomes" id="UP000027345"/>
    </source>
</evidence>
<dbReference type="EMBL" id="JMQI01000024">
    <property type="protein sequence ID" value="KDN22106.1"/>
    <property type="molecule type" value="Genomic_DNA"/>
</dbReference>
<dbReference type="AlphaFoldDB" id="A0A066U3R9"/>
<sequence>MTKFLTELLSPFAGRLLAAVSLASTVFWLVGLVILWRFHPQPMPACPSGGRDLCGVLSGHWPSALLPGLLFFGGVLLVSAVILSFPRWTLGLLCGRGWWWRRPGGEFQRIARTHHAGRAKRGRPNRGRWYPQGVPHGKAFAALAQRDDVPLESTRLANVFAAVQHRIRLRHGLRVDSCQWLLLCWPRTEPTGRSAGLPPTIARWPC</sequence>